<name>A0ABY8PQ02_9BACT</name>
<dbReference type="Pfam" id="PF04474">
    <property type="entry name" value="DUF554"/>
    <property type="match status" value="1"/>
</dbReference>
<feature type="transmembrane region" description="Helical" evidence="1">
    <location>
        <begin position="55"/>
        <end position="74"/>
    </location>
</feature>
<protein>
    <submittedName>
        <fullName evidence="2">DUF554 domain-containing protein</fullName>
    </submittedName>
</protein>
<keyword evidence="1" id="KW-0472">Membrane</keyword>
<organism evidence="2 3">
    <name type="scientific">Marinitoga aeolica</name>
    <dbReference type="NCBI Taxonomy" id="2809031"/>
    <lineage>
        <taxon>Bacteria</taxon>
        <taxon>Thermotogati</taxon>
        <taxon>Thermotogota</taxon>
        <taxon>Thermotogae</taxon>
        <taxon>Petrotogales</taxon>
        <taxon>Petrotogaceae</taxon>
        <taxon>Marinitoga</taxon>
    </lineage>
</organism>
<dbReference type="RefSeq" id="WP_280998569.1">
    <property type="nucleotide sequence ID" value="NZ_CP069362.1"/>
</dbReference>
<evidence type="ECO:0000313" key="2">
    <source>
        <dbReference type="EMBL" id="WGS64715.1"/>
    </source>
</evidence>
<dbReference type="Proteomes" id="UP001232493">
    <property type="component" value="Chromosome"/>
</dbReference>
<accession>A0ABY8PQ02</accession>
<dbReference type="PANTHER" id="PTHR36111:SF2">
    <property type="entry name" value="INNER MEMBRANE PROTEIN"/>
    <property type="match status" value="1"/>
</dbReference>
<evidence type="ECO:0000313" key="3">
    <source>
        <dbReference type="Proteomes" id="UP001232493"/>
    </source>
</evidence>
<evidence type="ECO:0000256" key="1">
    <source>
        <dbReference type="SAM" id="Phobius"/>
    </source>
</evidence>
<feature type="transmembrane region" description="Helical" evidence="1">
    <location>
        <begin position="94"/>
        <end position="116"/>
    </location>
</feature>
<dbReference type="InterPro" id="IPR007563">
    <property type="entry name" value="DUF554"/>
</dbReference>
<reference evidence="2 3" key="1">
    <citation type="submission" date="2021-02" db="EMBL/GenBank/DDBJ databases">
        <title>Characterization of Marinitoga sp. nov. str. BP5-C20A.</title>
        <authorList>
            <person name="Erauso G."/>
            <person name="Postec A."/>
        </authorList>
    </citation>
    <scope>NUCLEOTIDE SEQUENCE [LARGE SCALE GENOMIC DNA]</scope>
    <source>
        <strain evidence="2 3">BP5-C20A</strain>
    </source>
</reference>
<keyword evidence="1" id="KW-1133">Transmembrane helix</keyword>
<feature type="transmembrane region" description="Helical" evidence="1">
    <location>
        <begin position="203"/>
        <end position="221"/>
    </location>
</feature>
<feature type="transmembrane region" description="Helical" evidence="1">
    <location>
        <begin position="136"/>
        <end position="162"/>
    </location>
</feature>
<feature type="transmembrane region" description="Helical" evidence="1">
    <location>
        <begin position="32"/>
        <end position="49"/>
    </location>
</feature>
<sequence>MVPTIVNAFAVIIGSLLGLLAKKGIPERLKIILFYAVGLTTLGIGINMSMSANNFLIVLGSMALGGLIGELLNIEGFLKRIGDNMKEGDFSTGFVMSSILFLVGPLTIIGSINAGLTNDGTLIYTKSLLDGISSTVLASIYGLGVMVSAGSVLVVQGSIVLLASQLSFLTNKIYLNDLVAVGGIMVLGIGLKILDIKDTKVGNFLPALFVSPTLVWIVSLFK</sequence>
<feature type="transmembrane region" description="Helical" evidence="1">
    <location>
        <begin position="174"/>
        <end position="191"/>
    </location>
</feature>
<keyword evidence="3" id="KW-1185">Reference proteome</keyword>
<dbReference type="PANTHER" id="PTHR36111">
    <property type="entry name" value="INNER MEMBRANE PROTEIN-RELATED"/>
    <property type="match status" value="1"/>
</dbReference>
<keyword evidence="1" id="KW-0812">Transmembrane</keyword>
<feature type="transmembrane region" description="Helical" evidence="1">
    <location>
        <begin position="6"/>
        <end position="25"/>
    </location>
</feature>
<proteinExistence type="predicted"/>
<dbReference type="EMBL" id="CP069362">
    <property type="protein sequence ID" value="WGS64715.1"/>
    <property type="molecule type" value="Genomic_DNA"/>
</dbReference>
<gene>
    <name evidence="2" type="ORF">JRV97_10190</name>
</gene>